<accession>A0ACB9RHX9</accession>
<dbReference type="EMBL" id="CM042883">
    <property type="protein sequence ID" value="KAI4378568.1"/>
    <property type="molecule type" value="Genomic_DNA"/>
</dbReference>
<evidence type="ECO:0000313" key="2">
    <source>
        <dbReference type="Proteomes" id="UP001057402"/>
    </source>
</evidence>
<evidence type="ECO:0000313" key="1">
    <source>
        <dbReference type="EMBL" id="KAI4378568.1"/>
    </source>
</evidence>
<comment type="caution">
    <text evidence="1">The sequence shown here is derived from an EMBL/GenBank/DDBJ whole genome shotgun (WGS) entry which is preliminary data.</text>
</comment>
<proteinExistence type="predicted"/>
<organism evidence="1 2">
    <name type="scientific">Melastoma candidum</name>
    <dbReference type="NCBI Taxonomy" id="119954"/>
    <lineage>
        <taxon>Eukaryota</taxon>
        <taxon>Viridiplantae</taxon>
        <taxon>Streptophyta</taxon>
        <taxon>Embryophyta</taxon>
        <taxon>Tracheophyta</taxon>
        <taxon>Spermatophyta</taxon>
        <taxon>Magnoliopsida</taxon>
        <taxon>eudicotyledons</taxon>
        <taxon>Gunneridae</taxon>
        <taxon>Pentapetalae</taxon>
        <taxon>rosids</taxon>
        <taxon>malvids</taxon>
        <taxon>Myrtales</taxon>
        <taxon>Melastomataceae</taxon>
        <taxon>Melastomatoideae</taxon>
        <taxon>Melastomateae</taxon>
        <taxon>Melastoma</taxon>
    </lineage>
</organism>
<keyword evidence="2" id="KW-1185">Reference proteome</keyword>
<protein>
    <submittedName>
        <fullName evidence="1">Uncharacterized protein</fullName>
    </submittedName>
</protein>
<reference evidence="2" key="1">
    <citation type="journal article" date="2023" name="Front. Plant Sci.">
        <title>Chromosomal-level genome assembly of Melastoma candidum provides insights into trichome evolution.</title>
        <authorList>
            <person name="Zhong Y."/>
            <person name="Wu W."/>
            <person name="Sun C."/>
            <person name="Zou P."/>
            <person name="Liu Y."/>
            <person name="Dai S."/>
            <person name="Zhou R."/>
        </authorList>
    </citation>
    <scope>NUCLEOTIDE SEQUENCE [LARGE SCALE GENOMIC DNA]</scope>
</reference>
<gene>
    <name evidence="1" type="ORF">MLD38_016027</name>
</gene>
<name>A0ACB9RHX9_9MYRT</name>
<sequence>MSPPSVQGIMAESSRTCRIKNGKALSVARKAKRRLIPRPLRIGIQRQRWQMLRKKSGHRRIPDLRATTLRQKVVAMEDELASLRTQVYSLSCRVDDISTRLEATRASIADDNVRIEALITRRVEERFSSLKSWVIEKLGVPPPPF</sequence>
<dbReference type="Proteomes" id="UP001057402">
    <property type="component" value="Chromosome 4"/>
</dbReference>